<evidence type="ECO:0000256" key="8">
    <source>
        <dbReference type="PROSITE-ProRule" id="PRU00094"/>
    </source>
</evidence>
<evidence type="ECO:0000256" key="1">
    <source>
        <dbReference type="ARBA" id="ARBA00004123"/>
    </source>
</evidence>
<feature type="region of interest" description="Disordered" evidence="9">
    <location>
        <begin position="348"/>
        <end position="427"/>
    </location>
</feature>
<feature type="region of interest" description="Disordered" evidence="9">
    <location>
        <begin position="532"/>
        <end position="554"/>
    </location>
</feature>
<feature type="compositionally biased region" description="Low complexity" evidence="9">
    <location>
        <begin position="350"/>
        <end position="361"/>
    </location>
</feature>
<dbReference type="GO" id="GO:0005634">
    <property type="term" value="C:nucleus"/>
    <property type="evidence" value="ECO:0007669"/>
    <property type="project" value="UniProtKB-SubCell"/>
</dbReference>
<dbReference type="PROSITE" id="PS50114">
    <property type="entry name" value="GATA_ZN_FINGER_2"/>
    <property type="match status" value="1"/>
</dbReference>
<keyword evidence="6" id="KW-0804">Transcription</keyword>
<keyword evidence="5" id="KW-0805">Transcription regulation</keyword>
<dbReference type="GO" id="GO:0008270">
    <property type="term" value="F:zinc ion binding"/>
    <property type="evidence" value="ECO:0007669"/>
    <property type="project" value="UniProtKB-KW"/>
</dbReference>
<feature type="domain" description="GATA-type" evidence="10">
    <location>
        <begin position="486"/>
        <end position="539"/>
    </location>
</feature>
<evidence type="ECO:0000256" key="4">
    <source>
        <dbReference type="ARBA" id="ARBA00022833"/>
    </source>
</evidence>
<dbReference type="InterPro" id="IPR013088">
    <property type="entry name" value="Znf_NHR/GATA"/>
</dbReference>
<evidence type="ECO:0000259" key="10">
    <source>
        <dbReference type="PROSITE" id="PS50114"/>
    </source>
</evidence>
<evidence type="ECO:0000256" key="7">
    <source>
        <dbReference type="ARBA" id="ARBA00023242"/>
    </source>
</evidence>
<feature type="region of interest" description="Disordered" evidence="9">
    <location>
        <begin position="1"/>
        <end position="105"/>
    </location>
</feature>
<keyword evidence="4" id="KW-0862">Zinc</keyword>
<dbReference type="GO" id="GO:0000981">
    <property type="term" value="F:DNA-binding transcription factor activity, RNA polymerase II-specific"/>
    <property type="evidence" value="ECO:0007669"/>
    <property type="project" value="TreeGrafter"/>
</dbReference>
<keyword evidence="2" id="KW-0479">Metal-binding</keyword>
<dbReference type="InterPro" id="IPR000679">
    <property type="entry name" value="Znf_GATA"/>
</dbReference>
<evidence type="ECO:0000256" key="3">
    <source>
        <dbReference type="ARBA" id="ARBA00022771"/>
    </source>
</evidence>
<dbReference type="SUPFAM" id="SSF57716">
    <property type="entry name" value="Glucocorticoid receptor-like (DNA-binding domain)"/>
    <property type="match status" value="1"/>
</dbReference>
<keyword evidence="7" id="KW-0539">Nucleus</keyword>
<feature type="compositionally biased region" description="Basic and acidic residues" evidence="9">
    <location>
        <begin position="767"/>
        <end position="777"/>
    </location>
</feature>
<dbReference type="GO" id="GO:0000978">
    <property type="term" value="F:RNA polymerase II cis-regulatory region sequence-specific DNA binding"/>
    <property type="evidence" value="ECO:0007669"/>
    <property type="project" value="TreeGrafter"/>
</dbReference>
<dbReference type="OrthoDB" id="515401at2759"/>
<dbReference type="SMART" id="SM00401">
    <property type="entry name" value="ZnF_GATA"/>
    <property type="match status" value="1"/>
</dbReference>
<dbReference type="GO" id="GO:0045165">
    <property type="term" value="P:cell fate commitment"/>
    <property type="evidence" value="ECO:0007669"/>
    <property type="project" value="TreeGrafter"/>
</dbReference>
<evidence type="ECO:0000313" key="12">
    <source>
        <dbReference type="Proteomes" id="UP000479190"/>
    </source>
</evidence>
<feature type="region of interest" description="Disordered" evidence="9">
    <location>
        <begin position="737"/>
        <end position="794"/>
    </location>
</feature>
<sequence length="809" mass="90146">MKTDVHVKEKAEEKEAPHNEKKESPRPGSSPVAPTDEEPSESRASYTKVSPAHETDSRGEQNLGVVEYPPSPLQTTNDINMMDTSSVDDSDPERLEIEEEDDEEPPQILPEVTIKIENGHEQQQQPLNKKARMANYNTNGMKKVLSLKNDNAANSNSNNNHDSVIKPDMFGGRNNGAQEADVETTKLWNALASNRNIEVTRTNGDKQHPILPMANNNGFDMAELMQSYIGARMLSSMTPLQAIAIAAQKAALAGGIALTKDNKIFMDSHSHQIANALAQQQQHRREHDWPMRFSREPDARNLRFSDENRLIGTITTWTSVIHHAQAVLRREAIYQIACYIGPYKEQRAQSSMDSNPSSPASTGRKESKGRRKQSYPSKAPTTPPQSSEGDHQQPMPLQPSLQQHHQFPQQTQTQRRQSNSSDEVANDYSNWTVATVNKGGKYYDDMKQHNENLQASAMVGMNLTSTSGALVPHNSDSNSSSTAGGKKIEMSCTNCGTMTTTIWRRNLKGEMVCNACGLYYKLHGINRPVTMRRDTIHTRRRRPKGEKSNSRQRNFVIVTKKGKRSNPSPVDDDDGEKVAFLRNHDSAAAAAARYILDNSSKVLAWLFFYFSAPRLARCESDKFYPTRTDTAQTNAWMMCIDEKLLIRISTRRGAFCWCRRVCSSAVQVLYFHASGKRSREREATHCAGSCRAELAAHSATPRDLYRLCVRVCSGCGSAITKGGRVWLAELCEASNRRGGEVPSKTTLNAHDQTKGRGGRRRKSRVALRMDIRGKEKMSPSLSARRCNGGGLQPRASSCETGISKIQLRA</sequence>
<evidence type="ECO:0000256" key="5">
    <source>
        <dbReference type="ARBA" id="ARBA00023015"/>
    </source>
</evidence>
<evidence type="ECO:0000256" key="9">
    <source>
        <dbReference type="SAM" id="MobiDB-lite"/>
    </source>
</evidence>
<keyword evidence="3 8" id="KW-0863">Zinc-finger</keyword>
<dbReference type="PANTHER" id="PTHR10071">
    <property type="entry name" value="TRANSCRIPTION FACTOR GATA FAMILY MEMBER"/>
    <property type="match status" value="1"/>
</dbReference>
<accession>A0A6H5IF12</accession>
<dbReference type="GO" id="GO:0000122">
    <property type="term" value="P:negative regulation of transcription by RNA polymerase II"/>
    <property type="evidence" value="ECO:0007669"/>
    <property type="project" value="TreeGrafter"/>
</dbReference>
<evidence type="ECO:0000256" key="6">
    <source>
        <dbReference type="ARBA" id="ARBA00023163"/>
    </source>
</evidence>
<feature type="compositionally biased region" description="Acidic residues" evidence="9">
    <location>
        <begin position="86"/>
        <end position="105"/>
    </location>
</feature>
<dbReference type="Gene3D" id="3.30.50.10">
    <property type="entry name" value="Erythroid Transcription Factor GATA-1, subunit A"/>
    <property type="match status" value="1"/>
</dbReference>
<dbReference type="Proteomes" id="UP000479190">
    <property type="component" value="Unassembled WGS sequence"/>
</dbReference>
<reference evidence="11 12" key="1">
    <citation type="submission" date="2020-02" db="EMBL/GenBank/DDBJ databases">
        <authorList>
            <person name="Ferguson B K."/>
        </authorList>
    </citation>
    <scope>NUCLEOTIDE SEQUENCE [LARGE SCALE GENOMIC DNA]</scope>
</reference>
<feature type="compositionally biased region" description="Polar residues" evidence="9">
    <location>
        <begin position="73"/>
        <end position="85"/>
    </location>
</feature>
<gene>
    <name evidence="11" type="ORF">TBRA_LOCUS7843</name>
</gene>
<dbReference type="Pfam" id="PF00320">
    <property type="entry name" value="GATA"/>
    <property type="match status" value="1"/>
</dbReference>
<feature type="compositionally biased region" description="Low complexity" evidence="9">
    <location>
        <begin position="392"/>
        <end position="418"/>
    </location>
</feature>
<dbReference type="CDD" id="cd00202">
    <property type="entry name" value="ZnF_GATA"/>
    <property type="match status" value="1"/>
</dbReference>
<dbReference type="FunFam" id="3.30.50.10:FF:000002">
    <property type="entry name" value="Gata transcription factor gatad"/>
    <property type="match status" value="1"/>
</dbReference>
<dbReference type="GO" id="GO:0045944">
    <property type="term" value="P:positive regulation of transcription by RNA polymerase II"/>
    <property type="evidence" value="ECO:0007669"/>
    <property type="project" value="TreeGrafter"/>
</dbReference>
<proteinExistence type="predicted"/>
<keyword evidence="12" id="KW-1185">Reference proteome</keyword>
<evidence type="ECO:0000256" key="2">
    <source>
        <dbReference type="ARBA" id="ARBA00022723"/>
    </source>
</evidence>
<dbReference type="PRINTS" id="PR00619">
    <property type="entry name" value="GATAZNFINGER"/>
</dbReference>
<feature type="compositionally biased region" description="Basic and acidic residues" evidence="9">
    <location>
        <begin position="1"/>
        <end position="25"/>
    </location>
</feature>
<dbReference type="PROSITE" id="PS00344">
    <property type="entry name" value="GATA_ZN_FINGER_1"/>
    <property type="match status" value="1"/>
</dbReference>
<dbReference type="InterPro" id="IPR039355">
    <property type="entry name" value="Transcription_factor_GATA"/>
</dbReference>
<name>A0A6H5IF12_9HYME</name>
<evidence type="ECO:0000313" key="11">
    <source>
        <dbReference type="EMBL" id="CAB0035960.1"/>
    </source>
</evidence>
<dbReference type="EMBL" id="CADCXV010000806">
    <property type="protein sequence ID" value="CAB0035960.1"/>
    <property type="molecule type" value="Genomic_DNA"/>
</dbReference>
<protein>
    <recommendedName>
        <fullName evidence="10">GATA-type domain-containing protein</fullName>
    </recommendedName>
</protein>
<feature type="compositionally biased region" description="Basic residues" evidence="9">
    <location>
        <begin position="756"/>
        <end position="765"/>
    </location>
</feature>
<feature type="compositionally biased region" description="Polar residues" evidence="9">
    <location>
        <begin position="374"/>
        <end position="387"/>
    </location>
</feature>
<dbReference type="PANTHER" id="PTHR10071:SF337">
    <property type="entry name" value="GATA-BINDING FACTOR A"/>
    <property type="match status" value="1"/>
</dbReference>
<organism evidence="11 12">
    <name type="scientific">Trichogramma brassicae</name>
    <dbReference type="NCBI Taxonomy" id="86971"/>
    <lineage>
        <taxon>Eukaryota</taxon>
        <taxon>Metazoa</taxon>
        <taxon>Ecdysozoa</taxon>
        <taxon>Arthropoda</taxon>
        <taxon>Hexapoda</taxon>
        <taxon>Insecta</taxon>
        <taxon>Pterygota</taxon>
        <taxon>Neoptera</taxon>
        <taxon>Endopterygota</taxon>
        <taxon>Hymenoptera</taxon>
        <taxon>Apocrita</taxon>
        <taxon>Proctotrupomorpha</taxon>
        <taxon>Chalcidoidea</taxon>
        <taxon>Trichogrammatidae</taxon>
        <taxon>Trichogramma</taxon>
    </lineage>
</organism>
<dbReference type="AlphaFoldDB" id="A0A6H5IF12"/>
<comment type="subcellular location">
    <subcellularLocation>
        <location evidence="1">Nucleus</location>
    </subcellularLocation>
</comment>